<evidence type="ECO:0000256" key="1">
    <source>
        <dbReference type="SAM" id="MobiDB-lite"/>
    </source>
</evidence>
<comment type="caution">
    <text evidence="2">The sequence shown here is derived from an EMBL/GenBank/DDBJ whole genome shotgun (WGS) entry which is preliminary data.</text>
</comment>
<evidence type="ECO:0008006" key="4">
    <source>
        <dbReference type="Google" id="ProtNLM"/>
    </source>
</evidence>
<feature type="region of interest" description="Disordered" evidence="1">
    <location>
        <begin position="587"/>
        <end position="615"/>
    </location>
</feature>
<evidence type="ECO:0000313" key="2">
    <source>
        <dbReference type="EMBL" id="KAF9469145.1"/>
    </source>
</evidence>
<sequence length="615" mass="68863">MDRDPPIGLHPDLRAYALSLLRENIPITQIQQLCKKWTVKRWDASSMGDNTHWHRLNGNDASSLYRAISRERGILQRTAAEDNLDNWFRHDSPTPPHEVLPSSVLYYHPCSTDNDRLVLVIATPEMQEAAWKYGHKGHVLTELTFGFSSARANLLILMALDDNHKGVPIGLIIFTAKPGTKAIYADYDTKLIHFLLEKWRQGLGKNESGSDFRYLKVYAAMTDNDSQERTVLQDIWPGILLILCMFHIWQAWRNSLNKHLRVIPKGDNQITQYPNAIAAYNAELDYFKALTKKPNAISKAQGKGGLAFLNYLGSYLQVRSFWLSWSKAGVIKVAMRLGVPLNKVPRTNNHLKSFNGRIKNKYFEPYKHTGRLPRLDLWVLLIITKVIPNYFEQLWDHQAQHQYYIAMRKALSCIRGTSSARLPALDHESLLSPDNSTASNQDAAEEYEMVDEMVDGDVDSDSECDHDHEEVKEACELHDFGAQPFQIDSDGEGCSIAEAVLRDSSGEEMADGGFMDLGFVEGGDATMDNSESYEEDSMHWPGDNALGSENILDGLRSLSFNVNHTPLPPPSPAPLAPLDMNRLARRTLGSPAGTLSPPSCKCSGNGNARNARGSG</sequence>
<reference evidence="2" key="1">
    <citation type="submission" date="2020-11" db="EMBL/GenBank/DDBJ databases">
        <authorList>
            <consortium name="DOE Joint Genome Institute"/>
            <person name="Ahrendt S."/>
            <person name="Riley R."/>
            <person name="Andreopoulos W."/>
            <person name="Labutti K."/>
            <person name="Pangilinan J."/>
            <person name="Ruiz-Duenas F.J."/>
            <person name="Barrasa J.M."/>
            <person name="Sanchez-Garcia M."/>
            <person name="Camarero S."/>
            <person name="Miyauchi S."/>
            <person name="Serrano A."/>
            <person name="Linde D."/>
            <person name="Babiker R."/>
            <person name="Drula E."/>
            <person name="Ayuso-Fernandez I."/>
            <person name="Pacheco R."/>
            <person name="Padilla G."/>
            <person name="Ferreira P."/>
            <person name="Barriuso J."/>
            <person name="Kellner H."/>
            <person name="Castanera R."/>
            <person name="Alfaro M."/>
            <person name="Ramirez L."/>
            <person name="Pisabarro A.G."/>
            <person name="Kuo A."/>
            <person name="Tritt A."/>
            <person name="Lipzen A."/>
            <person name="He G."/>
            <person name="Yan M."/>
            <person name="Ng V."/>
            <person name="Cullen D."/>
            <person name="Martin F."/>
            <person name="Rosso M.-N."/>
            <person name="Henrissat B."/>
            <person name="Hibbett D."/>
            <person name="Martinez A.T."/>
            <person name="Grigoriev I.V."/>
        </authorList>
    </citation>
    <scope>NUCLEOTIDE SEQUENCE</scope>
    <source>
        <strain evidence="2">CBS 247.69</strain>
    </source>
</reference>
<organism evidence="2 3">
    <name type="scientific">Collybia nuda</name>
    <dbReference type="NCBI Taxonomy" id="64659"/>
    <lineage>
        <taxon>Eukaryota</taxon>
        <taxon>Fungi</taxon>
        <taxon>Dikarya</taxon>
        <taxon>Basidiomycota</taxon>
        <taxon>Agaricomycotina</taxon>
        <taxon>Agaricomycetes</taxon>
        <taxon>Agaricomycetidae</taxon>
        <taxon>Agaricales</taxon>
        <taxon>Tricholomatineae</taxon>
        <taxon>Clitocybaceae</taxon>
        <taxon>Collybia</taxon>
    </lineage>
</organism>
<dbReference type="AlphaFoldDB" id="A0A9P5YKA2"/>
<dbReference type="EMBL" id="MU150230">
    <property type="protein sequence ID" value="KAF9469145.1"/>
    <property type="molecule type" value="Genomic_DNA"/>
</dbReference>
<proteinExistence type="predicted"/>
<evidence type="ECO:0000313" key="3">
    <source>
        <dbReference type="Proteomes" id="UP000807353"/>
    </source>
</evidence>
<gene>
    <name evidence="2" type="ORF">BDZ94DRAFT_1303652</name>
</gene>
<name>A0A9P5YKA2_9AGAR</name>
<accession>A0A9P5YKA2</accession>
<dbReference type="Proteomes" id="UP000807353">
    <property type="component" value="Unassembled WGS sequence"/>
</dbReference>
<protein>
    <recommendedName>
        <fullName evidence="4">MULE transposase domain-containing protein</fullName>
    </recommendedName>
</protein>
<dbReference type="OrthoDB" id="2422225at2759"/>
<feature type="compositionally biased region" description="Low complexity" evidence="1">
    <location>
        <begin position="603"/>
        <end position="615"/>
    </location>
</feature>
<keyword evidence="3" id="KW-1185">Reference proteome</keyword>